<protein>
    <recommendedName>
        <fullName evidence="6">Notch ligand N-terminal domain-containing protein</fullName>
    </recommendedName>
</protein>
<keyword evidence="1" id="KW-0245">EGF-like domain</keyword>
<keyword evidence="4 5" id="KW-1133">Transmembrane helix</keyword>
<keyword evidence="3" id="KW-0677">Repeat</keyword>
<organism evidence="7">
    <name type="scientific">Arion vulgaris</name>
    <dbReference type="NCBI Taxonomy" id="1028688"/>
    <lineage>
        <taxon>Eukaryota</taxon>
        <taxon>Metazoa</taxon>
        <taxon>Spiralia</taxon>
        <taxon>Lophotrochozoa</taxon>
        <taxon>Mollusca</taxon>
        <taxon>Gastropoda</taxon>
        <taxon>Heterobranchia</taxon>
        <taxon>Euthyneura</taxon>
        <taxon>Panpulmonata</taxon>
        <taxon>Eupulmonata</taxon>
        <taxon>Stylommatophora</taxon>
        <taxon>Helicina</taxon>
        <taxon>Arionoidea</taxon>
        <taxon>Arionidae</taxon>
        <taxon>Arion</taxon>
    </lineage>
</organism>
<feature type="domain" description="Notch ligand N-terminal" evidence="6">
    <location>
        <begin position="32"/>
        <end position="177"/>
    </location>
</feature>
<accession>A0A0B7BPY3</accession>
<dbReference type="GO" id="GO:0016020">
    <property type="term" value="C:membrane"/>
    <property type="evidence" value="ECO:0007669"/>
    <property type="project" value="UniProtKB-SubCell"/>
</dbReference>
<evidence type="ECO:0000259" key="6">
    <source>
        <dbReference type="Pfam" id="PF07657"/>
    </source>
</evidence>
<keyword evidence="5" id="KW-0472">Membrane</keyword>
<feature type="transmembrane region" description="Helical" evidence="5">
    <location>
        <begin position="12"/>
        <end position="34"/>
    </location>
</feature>
<name>A0A0B7BPY3_9EUPU</name>
<sequence length="204" mass="22472">MNTPGGYCHSNFSVIIFIVTASSMVCCVTGFGVFDIKIVSLDDSSTTSPLPGRCTPGTALVCMNNETNCQKHQVVFTACLSHHQLPLPLAPQCTFGLEELTIPHVAGGESNNHSLWKPDVLMSIPFTFSWPAGFTLSVSASWQCHVQDSTDNFVFSNIRIADHIFPSHQWTSFTNHRSEAVDNLHNRHAQRPTSRLVNINNQTS</sequence>
<dbReference type="GO" id="GO:0007219">
    <property type="term" value="P:Notch signaling pathway"/>
    <property type="evidence" value="ECO:0007669"/>
    <property type="project" value="InterPro"/>
</dbReference>
<dbReference type="AlphaFoldDB" id="A0A0B7BPY3"/>
<keyword evidence="2 5" id="KW-0812">Transmembrane</keyword>
<dbReference type="InterPro" id="IPR011651">
    <property type="entry name" value="Notch_ligand_N"/>
</dbReference>
<evidence type="ECO:0000256" key="4">
    <source>
        <dbReference type="ARBA" id="ARBA00022989"/>
    </source>
</evidence>
<dbReference type="Gene3D" id="2.60.40.3510">
    <property type="match status" value="1"/>
</dbReference>
<evidence type="ECO:0000256" key="2">
    <source>
        <dbReference type="ARBA" id="ARBA00022692"/>
    </source>
</evidence>
<evidence type="ECO:0000313" key="7">
    <source>
        <dbReference type="EMBL" id="CEK94240.1"/>
    </source>
</evidence>
<gene>
    <name evidence="7" type="primary">ORF199827</name>
</gene>
<dbReference type="EMBL" id="HACG01047375">
    <property type="protein sequence ID" value="CEK94240.1"/>
    <property type="molecule type" value="Transcribed_RNA"/>
</dbReference>
<dbReference type="Pfam" id="PF07657">
    <property type="entry name" value="MNNL"/>
    <property type="match status" value="1"/>
</dbReference>
<evidence type="ECO:0000256" key="5">
    <source>
        <dbReference type="SAM" id="Phobius"/>
    </source>
</evidence>
<reference evidence="7" key="1">
    <citation type="submission" date="2014-12" db="EMBL/GenBank/DDBJ databases">
        <title>Insight into the proteome of Arion vulgaris.</title>
        <authorList>
            <person name="Aradska J."/>
            <person name="Bulat T."/>
            <person name="Smidak R."/>
            <person name="Sarate P."/>
            <person name="Gangsoo J."/>
            <person name="Sialana F."/>
            <person name="Bilban M."/>
            <person name="Lubec G."/>
        </authorList>
    </citation>
    <scope>NUCLEOTIDE SEQUENCE</scope>
    <source>
        <tissue evidence="7">Skin</tissue>
    </source>
</reference>
<feature type="non-terminal residue" evidence="7">
    <location>
        <position position="204"/>
    </location>
</feature>
<evidence type="ECO:0000256" key="3">
    <source>
        <dbReference type="ARBA" id="ARBA00022737"/>
    </source>
</evidence>
<proteinExistence type="predicted"/>
<evidence type="ECO:0000256" key="1">
    <source>
        <dbReference type="ARBA" id="ARBA00022536"/>
    </source>
</evidence>